<dbReference type="Pfam" id="PF00069">
    <property type="entry name" value="Pkinase"/>
    <property type="match status" value="1"/>
</dbReference>
<dbReference type="PANTHER" id="PTHR24342">
    <property type="entry name" value="SERINE/THREONINE-PROTEIN KINASE 17"/>
    <property type="match status" value="1"/>
</dbReference>
<dbReference type="GO" id="GO:0005524">
    <property type="term" value="F:ATP binding"/>
    <property type="evidence" value="ECO:0007669"/>
    <property type="project" value="UniProtKB-KW"/>
</dbReference>
<gene>
    <name evidence="7" type="ORF">GWI33_009597</name>
</gene>
<evidence type="ECO:0000256" key="1">
    <source>
        <dbReference type="ARBA" id="ARBA00022527"/>
    </source>
</evidence>
<feature type="domain" description="Protein kinase" evidence="6">
    <location>
        <begin position="4"/>
        <end position="94"/>
    </location>
</feature>
<dbReference type="InterPro" id="IPR000719">
    <property type="entry name" value="Prot_kinase_dom"/>
</dbReference>
<organism evidence="7 8">
    <name type="scientific">Rhynchophorus ferrugineus</name>
    <name type="common">Red palm weevil</name>
    <name type="synonym">Curculio ferrugineus</name>
    <dbReference type="NCBI Taxonomy" id="354439"/>
    <lineage>
        <taxon>Eukaryota</taxon>
        <taxon>Metazoa</taxon>
        <taxon>Ecdysozoa</taxon>
        <taxon>Arthropoda</taxon>
        <taxon>Hexapoda</taxon>
        <taxon>Insecta</taxon>
        <taxon>Pterygota</taxon>
        <taxon>Neoptera</taxon>
        <taxon>Endopterygota</taxon>
        <taxon>Coleoptera</taxon>
        <taxon>Polyphaga</taxon>
        <taxon>Cucujiformia</taxon>
        <taxon>Curculionidae</taxon>
        <taxon>Dryophthorinae</taxon>
        <taxon>Rhynchophorus</taxon>
    </lineage>
</organism>
<dbReference type="InterPro" id="IPR011009">
    <property type="entry name" value="Kinase-like_dom_sf"/>
</dbReference>
<dbReference type="GO" id="GO:0004674">
    <property type="term" value="F:protein serine/threonine kinase activity"/>
    <property type="evidence" value="ECO:0007669"/>
    <property type="project" value="UniProtKB-KW"/>
</dbReference>
<keyword evidence="3" id="KW-0547">Nucleotide-binding</keyword>
<dbReference type="GO" id="GO:0043065">
    <property type="term" value="P:positive regulation of apoptotic process"/>
    <property type="evidence" value="ECO:0007669"/>
    <property type="project" value="TreeGrafter"/>
</dbReference>
<dbReference type="PANTHER" id="PTHR24342:SF12">
    <property type="entry name" value="DEATH-ASSOCIATED PROTEIN KINASE RELATED"/>
    <property type="match status" value="1"/>
</dbReference>
<keyword evidence="8" id="KW-1185">Reference proteome</keyword>
<dbReference type="GO" id="GO:0035556">
    <property type="term" value="P:intracellular signal transduction"/>
    <property type="evidence" value="ECO:0007669"/>
    <property type="project" value="TreeGrafter"/>
</dbReference>
<evidence type="ECO:0000259" key="6">
    <source>
        <dbReference type="PROSITE" id="PS50011"/>
    </source>
</evidence>
<comment type="caution">
    <text evidence="7">The sequence shown here is derived from an EMBL/GenBank/DDBJ whole genome shotgun (WGS) entry which is preliminary data.</text>
</comment>
<reference evidence="7" key="1">
    <citation type="submission" date="2020-08" db="EMBL/GenBank/DDBJ databases">
        <title>Genome sequencing and assembly of the red palm weevil Rhynchophorus ferrugineus.</title>
        <authorList>
            <person name="Dias G.B."/>
            <person name="Bergman C.M."/>
            <person name="Manee M."/>
        </authorList>
    </citation>
    <scope>NUCLEOTIDE SEQUENCE</scope>
    <source>
        <strain evidence="7">AA-2017</strain>
        <tissue evidence="7">Whole larva</tissue>
    </source>
</reference>
<keyword evidence="5" id="KW-0067">ATP-binding</keyword>
<sequence>RPDRTFQEQNGRGKYATVCRAVHKRTGTHYAAKFVKKRRRNQDQMNEIIHEIAVLMQCSSTNRVIRLHEVYESLTEMVSSRRINIVLFYPSPST</sequence>
<protein>
    <recommendedName>
        <fullName evidence="6">Protein kinase domain-containing protein</fullName>
    </recommendedName>
</protein>
<evidence type="ECO:0000256" key="5">
    <source>
        <dbReference type="ARBA" id="ARBA00022840"/>
    </source>
</evidence>
<dbReference type="SUPFAM" id="SSF56112">
    <property type="entry name" value="Protein kinase-like (PK-like)"/>
    <property type="match status" value="1"/>
</dbReference>
<evidence type="ECO:0000313" key="7">
    <source>
        <dbReference type="EMBL" id="KAF7276975.1"/>
    </source>
</evidence>
<evidence type="ECO:0000256" key="2">
    <source>
        <dbReference type="ARBA" id="ARBA00022679"/>
    </source>
</evidence>
<dbReference type="PROSITE" id="PS50011">
    <property type="entry name" value="PROTEIN_KINASE_DOM"/>
    <property type="match status" value="1"/>
</dbReference>
<dbReference type="EMBL" id="JAACXV010004828">
    <property type="protein sequence ID" value="KAF7276975.1"/>
    <property type="molecule type" value="Genomic_DNA"/>
</dbReference>
<feature type="non-terminal residue" evidence="7">
    <location>
        <position position="1"/>
    </location>
</feature>
<dbReference type="Proteomes" id="UP000625711">
    <property type="component" value="Unassembled WGS sequence"/>
</dbReference>
<evidence type="ECO:0000313" key="8">
    <source>
        <dbReference type="Proteomes" id="UP000625711"/>
    </source>
</evidence>
<dbReference type="OrthoDB" id="74764at2759"/>
<dbReference type="GO" id="GO:0005634">
    <property type="term" value="C:nucleus"/>
    <property type="evidence" value="ECO:0007669"/>
    <property type="project" value="TreeGrafter"/>
</dbReference>
<name>A0A834MEM0_RHYFE</name>
<evidence type="ECO:0000256" key="3">
    <source>
        <dbReference type="ARBA" id="ARBA00022741"/>
    </source>
</evidence>
<dbReference type="Gene3D" id="3.30.200.20">
    <property type="entry name" value="Phosphorylase Kinase, domain 1"/>
    <property type="match status" value="1"/>
</dbReference>
<keyword evidence="1" id="KW-0723">Serine/threonine-protein kinase</keyword>
<evidence type="ECO:0000256" key="4">
    <source>
        <dbReference type="ARBA" id="ARBA00022777"/>
    </source>
</evidence>
<proteinExistence type="predicted"/>
<keyword evidence="4" id="KW-0418">Kinase</keyword>
<accession>A0A834MEM0</accession>
<keyword evidence="2" id="KW-0808">Transferase</keyword>
<dbReference type="AlphaFoldDB" id="A0A834MEM0"/>